<dbReference type="EMBL" id="LGRX02018588">
    <property type="protein sequence ID" value="KAK3259641.1"/>
    <property type="molecule type" value="Genomic_DNA"/>
</dbReference>
<name>A0AAE0FI08_9CHLO</name>
<protein>
    <submittedName>
        <fullName evidence="1">Uncharacterized protein</fullName>
    </submittedName>
</protein>
<reference evidence="1 2" key="1">
    <citation type="journal article" date="2015" name="Genome Biol. Evol.">
        <title>Comparative Genomics of a Bacterivorous Green Alga Reveals Evolutionary Causalities and Consequences of Phago-Mixotrophic Mode of Nutrition.</title>
        <authorList>
            <person name="Burns J.A."/>
            <person name="Paasch A."/>
            <person name="Narechania A."/>
            <person name="Kim E."/>
        </authorList>
    </citation>
    <scope>NUCLEOTIDE SEQUENCE [LARGE SCALE GENOMIC DNA]</scope>
    <source>
        <strain evidence="1 2">PLY_AMNH</strain>
    </source>
</reference>
<gene>
    <name evidence="1" type="ORF">CYMTET_31369</name>
</gene>
<sequence>MYSSKLQKTVAVSTADGELVALSETARDIKHVLSDGLECANQCGAPHFVCHECLEGYTTQEANDRPERVCCPFAKLKDGSCNSVPYTDAELAHMLSQDAFDRYFAHRLKHKEAQLATEFEKENEKRVSAQPALAIAALDDGGHLLDGA</sequence>
<keyword evidence="2" id="KW-1185">Reference proteome</keyword>
<dbReference type="Gene3D" id="3.30.40.10">
    <property type="entry name" value="Zinc/RING finger domain, C3HC4 (zinc finger)"/>
    <property type="match status" value="1"/>
</dbReference>
<organism evidence="1 2">
    <name type="scientific">Cymbomonas tetramitiformis</name>
    <dbReference type="NCBI Taxonomy" id="36881"/>
    <lineage>
        <taxon>Eukaryota</taxon>
        <taxon>Viridiplantae</taxon>
        <taxon>Chlorophyta</taxon>
        <taxon>Pyramimonadophyceae</taxon>
        <taxon>Pyramimonadales</taxon>
        <taxon>Pyramimonadaceae</taxon>
        <taxon>Cymbomonas</taxon>
    </lineage>
</organism>
<evidence type="ECO:0000313" key="2">
    <source>
        <dbReference type="Proteomes" id="UP001190700"/>
    </source>
</evidence>
<proteinExistence type="predicted"/>
<evidence type="ECO:0000313" key="1">
    <source>
        <dbReference type="EMBL" id="KAK3259641.1"/>
    </source>
</evidence>
<dbReference type="Proteomes" id="UP001190700">
    <property type="component" value="Unassembled WGS sequence"/>
</dbReference>
<dbReference type="InterPro" id="IPR013083">
    <property type="entry name" value="Znf_RING/FYVE/PHD"/>
</dbReference>
<dbReference type="AlphaFoldDB" id="A0AAE0FI08"/>
<accession>A0AAE0FI08</accession>
<comment type="caution">
    <text evidence="1">The sequence shown here is derived from an EMBL/GenBank/DDBJ whole genome shotgun (WGS) entry which is preliminary data.</text>
</comment>